<feature type="domain" description="Activator of Hsp90 ATPase AHSA1-like N-terminal" evidence="3">
    <location>
        <begin position="44"/>
        <end position="177"/>
    </location>
</feature>
<dbReference type="Pfam" id="PF11735">
    <property type="entry name" value="CAP59_mtransfer"/>
    <property type="match status" value="1"/>
</dbReference>
<dbReference type="Pfam" id="PF08327">
    <property type="entry name" value="AHSA1"/>
    <property type="match status" value="1"/>
</dbReference>
<evidence type="ECO:0000256" key="2">
    <source>
        <dbReference type="SAM" id="MobiDB-lite"/>
    </source>
</evidence>
<dbReference type="InterPro" id="IPR023393">
    <property type="entry name" value="START-like_dom_sf"/>
</dbReference>
<dbReference type="Proteomes" id="UP000566819">
    <property type="component" value="Unassembled WGS sequence"/>
</dbReference>
<dbReference type="Gene3D" id="3.15.10.20">
    <property type="entry name" value="Activator of Hsp90 ATPase Aha1, N-terminal domain"/>
    <property type="match status" value="1"/>
</dbReference>
<dbReference type="InterPro" id="IPR021047">
    <property type="entry name" value="Mannosyltransferase_CMT1"/>
</dbReference>
<evidence type="ECO:0000256" key="1">
    <source>
        <dbReference type="ARBA" id="ARBA00006817"/>
    </source>
</evidence>
<feature type="region of interest" description="Disordered" evidence="2">
    <location>
        <begin position="1"/>
        <end position="20"/>
    </location>
</feature>
<dbReference type="GO" id="GO:0001671">
    <property type="term" value="F:ATPase activator activity"/>
    <property type="evidence" value="ECO:0007669"/>
    <property type="project" value="InterPro"/>
</dbReference>
<reference evidence="4 5" key="1">
    <citation type="submission" date="2020-03" db="EMBL/GenBank/DDBJ databases">
        <title>Draft Genome Sequence of Cudoniella acicularis.</title>
        <authorList>
            <person name="Buettner E."/>
            <person name="Kellner H."/>
        </authorList>
    </citation>
    <scope>NUCLEOTIDE SEQUENCE [LARGE SCALE GENOMIC DNA]</scope>
    <source>
        <strain evidence="4 5">DSM 108380</strain>
    </source>
</reference>
<dbReference type="SUPFAM" id="SSF55961">
    <property type="entry name" value="Bet v1-like"/>
    <property type="match status" value="1"/>
</dbReference>
<dbReference type="Pfam" id="PF09229">
    <property type="entry name" value="Aha1_N"/>
    <property type="match status" value="1"/>
</dbReference>
<dbReference type="SUPFAM" id="SSF103111">
    <property type="entry name" value="Activator of Hsp90 ATPase, Aha1"/>
    <property type="match status" value="1"/>
</dbReference>
<proteinExistence type="inferred from homology"/>
<organism evidence="4 5">
    <name type="scientific">Cudoniella acicularis</name>
    <dbReference type="NCBI Taxonomy" id="354080"/>
    <lineage>
        <taxon>Eukaryota</taxon>
        <taxon>Fungi</taxon>
        <taxon>Dikarya</taxon>
        <taxon>Ascomycota</taxon>
        <taxon>Pezizomycotina</taxon>
        <taxon>Leotiomycetes</taxon>
        <taxon>Helotiales</taxon>
        <taxon>Tricladiaceae</taxon>
        <taxon>Cudoniella</taxon>
    </lineage>
</organism>
<comment type="similarity">
    <text evidence="1">Belongs to the AHA1 family.</text>
</comment>
<feature type="region of interest" description="Disordered" evidence="2">
    <location>
        <begin position="178"/>
        <end position="220"/>
    </location>
</feature>
<name>A0A8H4W4W1_9HELO</name>
<accession>A0A8H4W4W1</accession>
<dbReference type="PANTHER" id="PTHR13009">
    <property type="entry name" value="HEAT SHOCK PROTEIN 90 HSP90 CO-CHAPERONE AHA-1"/>
    <property type="match status" value="1"/>
</dbReference>
<dbReference type="OrthoDB" id="567237at2759"/>
<feature type="region of interest" description="Disordered" evidence="2">
    <location>
        <begin position="460"/>
        <end position="484"/>
    </location>
</feature>
<dbReference type="InterPro" id="IPR036338">
    <property type="entry name" value="Aha1"/>
</dbReference>
<evidence type="ECO:0000313" key="4">
    <source>
        <dbReference type="EMBL" id="KAF4631034.1"/>
    </source>
</evidence>
<dbReference type="GO" id="GO:0051087">
    <property type="term" value="F:protein-folding chaperone binding"/>
    <property type="evidence" value="ECO:0007669"/>
    <property type="project" value="InterPro"/>
</dbReference>
<dbReference type="PANTHER" id="PTHR13009:SF22">
    <property type="entry name" value="LD43819P"/>
    <property type="match status" value="1"/>
</dbReference>
<dbReference type="Gene3D" id="3.30.530.20">
    <property type="match status" value="1"/>
</dbReference>
<evidence type="ECO:0000259" key="3">
    <source>
        <dbReference type="SMART" id="SM01000"/>
    </source>
</evidence>
<dbReference type="InterPro" id="IPR015310">
    <property type="entry name" value="AHSA1-like_N"/>
</dbReference>
<feature type="compositionally biased region" description="Low complexity" evidence="2">
    <location>
        <begin position="198"/>
        <end position="213"/>
    </location>
</feature>
<keyword evidence="5" id="KW-1185">Reference proteome</keyword>
<dbReference type="CDD" id="cd08892">
    <property type="entry name" value="SRPBCC_Aha1"/>
    <property type="match status" value="1"/>
</dbReference>
<dbReference type="SMART" id="SM01000">
    <property type="entry name" value="Aha1_N"/>
    <property type="match status" value="1"/>
</dbReference>
<dbReference type="GO" id="GO:0006457">
    <property type="term" value="P:protein folding"/>
    <property type="evidence" value="ECO:0007669"/>
    <property type="project" value="TreeGrafter"/>
</dbReference>
<comment type="caution">
    <text evidence="4">The sequence shown here is derived from an EMBL/GenBank/DDBJ whole genome shotgun (WGS) entry which is preliminary data.</text>
</comment>
<sequence length="657" mass="73438">MAPNQQSEAGSQFKQAVSSPRPRAYFNHLPSMVLHNPNNWHWVNKDASGWTKQWLEDNIKNIKAEENGVTAQLDKLISMDGDVDVNQRKGKVITIFDVKLVIEYSGKNKDDEDVSGTITVPEVAHDTEENEYVFDIDIYADASSKAPVKDLVRAKLVPQLRTQFAKLGPALIAEHGKDIQHAPGSNPSSGFTTPKLHTPSPASAQSATTTQTSKAGTPFINTTTVTDTEEFRAPASELYQTFTDPQRISAFTRAAPKLFEGAKKGGKFELFGGNVAGEYLELVEPTKIVQSWRLDQWPKGHYSRLEINFDQNDVDNVTVMRVSWSGVPVGQEDVTKRNWGEYYVRSIKQTFGDAEGYSLGIPIFPWFANVGEARSRKDLLEGRDNVRVKSCWGGMTAFDGRYFQKQVEGMQLAPGHLGMPGKEKGLPGLPLRFRSEPEPFWDASECCLIHADIMALPDFPTSPALPPPSTDPASPKEEKDPFDSSIYMNPYVRVAYDARTHSLLGFGRRFERLYTLPQGIINRLAHMPHFNARREEVEGQVIKDKIWVSTVNSIGSTSTSTTSTLPFEEGNMEREFGSEESTWQGVFSMRVRRDTIGSGGMGKEYWSKKGHYVDTERKATRGAYCGARQLLVVKEGKLEQGEKNWDNLLDEVPPLEM</sequence>
<dbReference type="InterPro" id="IPR013538">
    <property type="entry name" value="ASHA1/2-like_C"/>
</dbReference>
<dbReference type="GO" id="GO:0005829">
    <property type="term" value="C:cytosol"/>
    <property type="evidence" value="ECO:0007669"/>
    <property type="project" value="TreeGrafter"/>
</dbReference>
<feature type="compositionally biased region" description="Polar residues" evidence="2">
    <location>
        <begin position="183"/>
        <end position="192"/>
    </location>
</feature>
<dbReference type="AlphaFoldDB" id="A0A8H4W4W1"/>
<gene>
    <name evidence="4" type="ORF">G7Y89_g7104</name>
</gene>
<dbReference type="EMBL" id="JAAMPI010000484">
    <property type="protein sequence ID" value="KAF4631034.1"/>
    <property type="molecule type" value="Genomic_DNA"/>
</dbReference>
<evidence type="ECO:0000313" key="5">
    <source>
        <dbReference type="Proteomes" id="UP000566819"/>
    </source>
</evidence>
<protein>
    <recommendedName>
        <fullName evidence="3">Activator of Hsp90 ATPase AHSA1-like N-terminal domain-containing protein</fullName>
    </recommendedName>
</protein>
<feature type="compositionally biased region" description="Polar residues" evidence="2">
    <location>
        <begin position="1"/>
        <end position="18"/>
    </location>
</feature>